<keyword evidence="3" id="KW-1185">Reference proteome</keyword>
<gene>
    <name evidence="2" type="ORF">EDC23_2797</name>
</gene>
<protein>
    <recommendedName>
        <fullName evidence="1">DUF6316 domain-containing protein</fullName>
    </recommendedName>
</protein>
<evidence type="ECO:0000313" key="2">
    <source>
        <dbReference type="EMBL" id="TDX97765.1"/>
    </source>
</evidence>
<name>A0A4R8IMK1_9GAMM</name>
<dbReference type="AlphaFoldDB" id="A0A4R8IMK1"/>
<dbReference type="InterPro" id="IPR045630">
    <property type="entry name" value="DUF6316"/>
</dbReference>
<dbReference type="Pfam" id="PF19837">
    <property type="entry name" value="DUF6316"/>
    <property type="match status" value="1"/>
</dbReference>
<feature type="domain" description="DUF6316" evidence="1">
    <location>
        <begin position="5"/>
        <end position="56"/>
    </location>
</feature>
<evidence type="ECO:0000259" key="1">
    <source>
        <dbReference type="Pfam" id="PF19837"/>
    </source>
</evidence>
<comment type="caution">
    <text evidence="2">The sequence shown here is derived from an EMBL/GenBank/DDBJ whole genome shotgun (WGS) entry which is preliminary data.</text>
</comment>
<proteinExistence type="predicted"/>
<organism evidence="2 3">
    <name type="scientific">Thiohalophilus thiocyanatoxydans</name>
    <dbReference type="NCBI Taxonomy" id="381308"/>
    <lineage>
        <taxon>Bacteria</taxon>
        <taxon>Pseudomonadati</taxon>
        <taxon>Pseudomonadota</taxon>
        <taxon>Gammaproteobacteria</taxon>
        <taxon>Thiohalomonadales</taxon>
        <taxon>Thiohalophilaceae</taxon>
        <taxon>Thiohalophilus</taxon>
    </lineage>
</organism>
<dbReference type="OrthoDB" id="6199386at2"/>
<evidence type="ECO:0000313" key="3">
    <source>
        <dbReference type="Proteomes" id="UP000294914"/>
    </source>
</evidence>
<accession>A0A4R8IMK1</accession>
<dbReference type="Proteomes" id="UP000294914">
    <property type="component" value="Unassembled WGS sequence"/>
</dbReference>
<reference evidence="2 3" key="1">
    <citation type="submission" date="2019-03" db="EMBL/GenBank/DDBJ databases">
        <title>Genomic Encyclopedia of Type Strains, Phase IV (KMG-IV): sequencing the most valuable type-strain genomes for metagenomic binning, comparative biology and taxonomic classification.</title>
        <authorList>
            <person name="Goeker M."/>
        </authorList>
    </citation>
    <scope>NUCLEOTIDE SEQUENCE [LARGE SCALE GENOMIC DNA]</scope>
    <source>
        <strain evidence="2 3">DSM 16326</strain>
    </source>
</reference>
<dbReference type="EMBL" id="SOQX01000011">
    <property type="protein sequence ID" value="TDX97765.1"/>
    <property type="molecule type" value="Genomic_DNA"/>
</dbReference>
<sequence>MHSNRRGEQGNVPFRSGRFFNIDSNWYFSCREGGDQGPFDSRDDAEAALTLYIRDINTLDQRLYN</sequence>
<dbReference type="RefSeq" id="WP_134085367.1">
    <property type="nucleotide sequence ID" value="NZ_SOQX01000011.1"/>
</dbReference>